<evidence type="ECO:0000256" key="1">
    <source>
        <dbReference type="SAM" id="SignalP"/>
    </source>
</evidence>
<evidence type="ECO:0000313" key="2">
    <source>
        <dbReference type="EMBL" id="MCQ8184391.1"/>
    </source>
</evidence>
<name>A0A9X2L7K3_9PROT</name>
<dbReference type="EMBL" id="JANIBC010000001">
    <property type="protein sequence ID" value="MCQ8184391.1"/>
    <property type="molecule type" value="Genomic_DNA"/>
</dbReference>
<protein>
    <submittedName>
        <fullName evidence="2">VPLPA-CTERM sorting domain-containing protein</fullName>
    </submittedName>
</protein>
<dbReference type="AlphaFoldDB" id="A0A9X2L7K3"/>
<reference evidence="2" key="1">
    <citation type="submission" date="2022-07" db="EMBL/GenBank/DDBJ databases">
        <title>Parvularcula maris sp. nov., an algicidal bacterium isolated from seawater.</title>
        <authorList>
            <person name="Li F."/>
        </authorList>
    </citation>
    <scope>NUCLEOTIDE SEQUENCE</scope>
    <source>
        <strain evidence="2">BGMRC 0090</strain>
    </source>
</reference>
<organism evidence="2 3">
    <name type="scientific">Parvularcula maris</name>
    <dbReference type="NCBI Taxonomy" id="2965077"/>
    <lineage>
        <taxon>Bacteria</taxon>
        <taxon>Pseudomonadati</taxon>
        <taxon>Pseudomonadota</taxon>
        <taxon>Alphaproteobacteria</taxon>
        <taxon>Parvularculales</taxon>
        <taxon>Parvularculaceae</taxon>
        <taxon>Parvularcula</taxon>
    </lineage>
</organism>
<dbReference type="RefSeq" id="WP_256618193.1">
    <property type="nucleotide sequence ID" value="NZ_JANIBC010000001.1"/>
</dbReference>
<proteinExistence type="predicted"/>
<keyword evidence="1" id="KW-0732">Signal</keyword>
<comment type="caution">
    <text evidence="2">The sequence shown here is derived from an EMBL/GenBank/DDBJ whole genome shotgun (WGS) entry which is preliminary data.</text>
</comment>
<dbReference type="InterPro" id="IPR013424">
    <property type="entry name" value="Ice-binding_C"/>
</dbReference>
<sequence length="209" mass="21572">MKKFLATTLSIAALTGMSHAAMLDGGNVHILIDGVVGQGVSTITFSGSSTTTGDDSIRQTGVGGWSQGDTFQPGGTGQLLSDPLIQDALFNLTGNAFITIGGVTNTITQIFLDEDAPDNADDLGFRFAIEQNYTGNSEVTFGGTGTIDLDISAFNVGTYFNTVDNVGDLARLGEVMVTVTASEVPVPGALPLMAAGMAGLGFAKRRRKA</sequence>
<gene>
    <name evidence="2" type="ORF">NOG11_03235</name>
</gene>
<dbReference type="Proteomes" id="UP001142610">
    <property type="component" value="Unassembled WGS sequence"/>
</dbReference>
<keyword evidence="3" id="KW-1185">Reference proteome</keyword>
<dbReference type="NCBIfam" id="TIGR02595">
    <property type="entry name" value="PEP_CTERM"/>
    <property type="match status" value="1"/>
</dbReference>
<feature type="signal peptide" evidence="1">
    <location>
        <begin position="1"/>
        <end position="20"/>
    </location>
</feature>
<feature type="chain" id="PRO_5040867017" evidence="1">
    <location>
        <begin position="21"/>
        <end position="209"/>
    </location>
</feature>
<accession>A0A9X2L7K3</accession>
<evidence type="ECO:0000313" key="3">
    <source>
        <dbReference type="Proteomes" id="UP001142610"/>
    </source>
</evidence>